<accession>A0A0M5KJC6</accession>
<sequence length="307" mass="34062">MRGNRQTSSLRVLLLIGNWFGLFVGLLSAVVFGFYIADPNFANELSDGDETIKNLVPMIVSLVGFAIITNIFFCSFIINFLRKSDDITLLNNRYIIALFSISVGGLFTPFVLAQMQNIPIKSTVSPKFTISKGYGGNSLIAGSLALALYFGYSLISTKQIFNAGLADQIVVGILSAIVCWGALNCLVFATPNSKAAWDKKGIAYKFMNFIAIINLIFATFVLIWQLIAAVLTIFSIFADLFNKKRGFFGALLSTTFAAYRIAIQLFIIYTINRIIKGIWAKGDTIEYQDYSRLAEKQREYEVNEAQA</sequence>
<keyword evidence="1" id="KW-0812">Transmembrane</keyword>
<feature type="transmembrane region" description="Helical" evidence="1">
    <location>
        <begin position="169"/>
        <end position="189"/>
    </location>
</feature>
<dbReference type="Proteomes" id="UP000063919">
    <property type="component" value="Chromosome"/>
</dbReference>
<dbReference type="RefSeq" id="WP_053946504.1">
    <property type="nucleotide sequence ID" value="NZ_CP012622.1"/>
</dbReference>
<feature type="transmembrane region" description="Helical" evidence="1">
    <location>
        <begin position="209"/>
        <end position="234"/>
    </location>
</feature>
<keyword evidence="3" id="KW-1185">Reference proteome</keyword>
<evidence type="ECO:0000313" key="3">
    <source>
        <dbReference type="Proteomes" id="UP000063919"/>
    </source>
</evidence>
<feature type="transmembrane region" description="Helical" evidence="1">
    <location>
        <begin position="93"/>
        <end position="114"/>
    </location>
</feature>
<dbReference type="STRING" id="362837.SCANT_v1c08500"/>
<proteinExistence type="predicted"/>
<name>A0A0M5KJC6_9MOLU</name>
<feature type="transmembrane region" description="Helical" evidence="1">
    <location>
        <begin position="12"/>
        <end position="36"/>
    </location>
</feature>
<keyword evidence="1" id="KW-0472">Membrane</keyword>
<dbReference type="KEGG" id="scj:SCANT_v1c08500"/>
<reference evidence="2 3" key="1">
    <citation type="journal article" date="2015" name="Genome Announc.">
        <title>Complete Genome Sequence of Spiroplasma cantharicola CC-1T (DSM 21588), a Bacterium Isolated from Soldier Beetle (Cantharis carolinus).</title>
        <authorList>
            <person name="Lo W.S."/>
            <person name="Liu P.Y."/>
            <person name="Kuo C.H."/>
        </authorList>
    </citation>
    <scope>NUCLEOTIDE SEQUENCE [LARGE SCALE GENOMIC DNA]</scope>
    <source>
        <strain evidence="2 3">CC-1</strain>
    </source>
</reference>
<feature type="transmembrane region" description="Helical" evidence="1">
    <location>
        <begin position="134"/>
        <end position="157"/>
    </location>
</feature>
<dbReference type="AlphaFoldDB" id="A0A0M5KJC6"/>
<dbReference type="OrthoDB" id="388593at2"/>
<protein>
    <recommendedName>
        <fullName evidence="4">Transmembrane protein</fullName>
    </recommendedName>
</protein>
<gene>
    <name evidence="2" type="ORF">SCANT_v1c08500</name>
</gene>
<keyword evidence="1" id="KW-1133">Transmembrane helix</keyword>
<feature type="transmembrane region" description="Helical" evidence="1">
    <location>
        <begin position="246"/>
        <end position="269"/>
    </location>
</feature>
<feature type="transmembrane region" description="Helical" evidence="1">
    <location>
        <begin position="56"/>
        <end position="81"/>
    </location>
</feature>
<evidence type="ECO:0000313" key="2">
    <source>
        <dbReference type="EMBL" id="ALD66756.1"/>
    </source>
</evidence>
<dbReference type="EMBL" id="CP012622">
    <property type="protein sequence ID" value="ALD66756.1"/>
    <property type="molecule type" value="Genomic_DNA"/>
</dbReference>
<evidence type="ECO:0000256" key="1">
    <source>
        <dbReference type="SAM" id="Phobius"/>
    </source>
</evidence>
<dbReference type="PATRIC" id="fig|362837.3.peg.866"/>
<evidence type="ECO:0008006" key="4">
    <source>
        <dbReference type="Google" id="ProtNLM"/>
    </source>
</evidence>
<organism evidence="2 3">
    <name type="scientific">Spiroplasma cantharicola</name>
    <dbReference type="NCBI Taxonomy" id="362837"/>
    <lineage>
        <taxon>Bacteria</taxon>
        <taxon>Bacillati</taxon>
        <taxon>Mycoplasmatota</taxon>
        <taxon>Mollicutes</taxon>
        <taxon>Entomoplasmatales</taxon>
        <taxon>Spiroplasmataceae</taxon>
        <taxon>Spiroplasma</taxon>
    </lineage>
</organism>